<dbReference type="Proteomes" id="UP000216857">
    <property type="component" value="Unassembled WGS sequence"/>
</dbReference>
<gene>
    <name evidence="2" type="ORF">CAL26_11715</name>
</gene>
<dbReference type="PANTHER" id="PTHR43245">
    <property type="entry name" value="BIFUNCTIONAL POLYMYXIN RESISTANCE PROTEIN ARNA"/>
    <property type="match status" value="1"/>
</dbReference>
<dbReference type="InterPro" id="IPR050177">
    <property type="entry name" value="Lipid_A_modif_metabolic_enz"/>
</dbReference>
<evidence type="ECO:0000259" key="1">
    <source>
        <dbReference type="Pfam" id="PF01370"/>
    </source>
</evidence>
<dbReference type="AlphaFoldDB" id="A0A261R190"/>
<dbReference type="Pfam" id="PF01370">
    <property type="entry name" value="Epimerase"/>
    <property type="match status" value="1"/>
</dbReference>
<proteinExistence type="predicted"/>
<comment type="caution">
    <text evidence="2">The sequence shown here is derived from an EMBL/GenBank/DDBJ whole genome shotgun (WGS) entry which is preliminary data.</text>
</comment>
<dbReference type="OrthoDB" id="5295702at2"/>
<name>A0A261R190_9BORD</name>
<dbReference type="SUPFAM" id="SSF51735">
    <property type="entry name" value="NAD(P)-binding Rossmann-fold domains"/>
    <property type="match status" value="1"/>
</dbReference>
<reference evidence="2" key="1">
    <citation type="submission" date="2017-05" db="EMBL/GenBank/DDBJ databases">
        <title>Complete and WGS of Bordetella genogroups.</title>
        <authorList>
            <person name="Spilker T."/>
            <person name="Lipuma J."/>
        </authorList>
    </citation>
    <scope>NUCLEOTIDE SEQUENCE</scope>
    <source>
        <strain evidence="2">AU21707</strain>
    </source>
</reference>
<evidence type="ECO:0000313" key="3">
    <source>
        <dbReference type="Proteomes" id="UP000216857"/>
    </source>
</evidence>
<keyword evidence="3" id="KW-1185">Reference proteome</keyword>
<dbReference type="InterPro" id="IPR036291">
    <property type="entry name" value="NAD(P)-bd_dom_sf"/>
</dbReference>
<protein>
    <recommendedName>
        <fullName evidence="1">NAD-dependent epimerase/dehydratase domain-containing protein</fullName>
    </recommendedName>
</protein>
<sequence length="293" mass="31907">MKVLLTGASGFIGRHVLDVLVARGIEVVVVGRRRPDGAGDVRFIEADLLDTRDHARIVDAARATHLLHLAWYVEHGKFWDSPLNEAWGDATARLVEAFCRGGGTRVVAAGTCYEYRHDDTPCDEANTPVEPATPYGKAKLDTQGRVRDICESHDVAWAWGRIFLLYGQGEGRRRLVPALADALRGDIAPFGVHHDARRDFMHVSDVATAFHALLGERAHGCYNLCSGQATAIETIVREIAATLGASPDPVLDLTPGGARGPASLFGRNDRLASLGWRQSLALREGLMRTLECI</sequence>
<dbReference type="Gene3D" id="3.40.50.720">
    <property type="entry name" value="NAD(P)-binding Rossmann-like Domain"/>
    <property type="match status" value="1"/>
</dbReference>
<feature type="domain" description="NAD-dependent epimerase/dehydratase" evidence="1">
    <location>
        <begin position="3"/>
        <end position="223"/>
    </location>
</feature>
<evidence type="ECO:0000313" key="2">
    <source>
        <dbReference type="EMBL" id="OZI18390.1"/>
    </source>
</evidence>
<organism evidence="2 3">
    <name type="scientific">Bordetella genomosp. 9</name>
    <dbReference type="NCBI Taxonomy" id="1416803"/>
    <lineage>
        <taxon>Bacteria</taxon>
        <taxon>Pseudomonadati</taxon>
        <taxon>Pseudomonadota</taxon>
        <taxon>Betaproteobacteria</taxon>
        <taxon>Burkholderiales</taxon>
        <taxon>Alcaligenaceae</taxon>
        <taxon>Bordetella</taxon>
    </lineage>
</organism>
<accession>A0A261R190</accession>
<dbReference type="EMBL" id="NEVJ01000003">
    <property type="protein sequence ID" value="OZI18390.1"/>
    <property type="molecule type" value="Genomic_DNA"/>
</dbReference>
<dbReference type="RefSeq" id="WP_094847088.1">
    <property type="nucleotide sequence ID" value="NZ_NEVJ01000003.1"/>
</dbReference>
<dbReference type="InterPro" id="IPR001509">
    <property type="entry name" value="Epimerase_deHydtase"/>
</dbReference>
<dbReference type="PANTHER" id="PTHR43245:SF13">
    <property type="entry name" value="UDP-D-APIOSE_UDP-D-XYLOSE SYNTHASE 2"/>
    <property type="match status" value="1"/>
</dbReference>